<accession>A0A2T0RAW6</accession>
<dbReference type="FunFam" id="3.40.50.720:FF:000084">
    <property type="entry name" value="Short-chain dehydrogenase reductase"/>
    <property type="match status" value="1"/>
</dbReference>
<dbReference type="AlphaFoldDB" id="A0A2T0RAW6"/>
<protein>
    <submittedName>
        <fullName evidence="5">NADP-dependent 3-hydroxy acid dehydrogenase YdfG</fullName>
    </submittedName>
</protein>
<keyword evidence="2" id="KW-0521">NADP</keyword>
<dbReference type="PROSITE" id="PS00061">
    <property type="entry name" value="ADH_SHORT"/>
    <property type="match status" value="1"/>
</dbReference>
<dbReference type="InterPro" id="IPR020904">
    <property type="entry name" value="Sc_DH/Rdtase_CS"/>
</dbReference>
<dbReference type="Gene3D" id="3.40.50.720">
    <property type="entry name" value="NAD(P)-binding Rossmann-like Domain"/>
    <property type="match status" value="1"/>
</dbReference>
<evidence type="ECO:0000256" key="2">
    <source>
        <dbReference type="ARBA" id="ARBA00022857"/>
    </source>
</evidence>
<feature type="region of interest" description="Disordered" evidence="4">
    <location>
        <begin position="1"/>
        <end position="21"/>
    </location>
</feature>
<dbReference type="Pfam" id="PF00106">
    <property type="entry name" value="adh_short"/>
    <property type="match status" value="1"/>
</dbReference>
<dbReference type="CDD" id="cd05233">
    <property type="entry name" value="SDR_c"/>
    <property type="match status" value="1"/>
</dbReference>
<dbReference type="PRINTS" id="PR00081">
    <property type="entry name" value="GDHRDH"/>
</dbReference>
<dbReference type="RefSeq" id="WP_106206695.1">
    <property type="nucleotide sequence ID" value="NZ_PVZF01000001.1"/>
</dbReference>
<reference evidence="5 6" key="1">
    <citation type="submission" date="2018-03" db="EMBL/GenBank/DDBJ databases">
        <title>Genomic Encyclopedia of Archaeal and Bacterial Type Strains, Phase II (KMG-II): from individual species to whole genera.</title>
        <authorList>
            <person name="Goeker M."/>
        </authorList>
    </citation>
    <scope>NUCLEOTIDE SEQUENCE [LARGE SCALE GENOMIC DNA]</scope>
    <source>
        <strain evidence="5 6">DSM 19711</strain>
    </source>
</reference>
<evidence type="ECO:0000256" key="1">
    <source>
        <dbReference type="ARBA" id="ARBA00006484"/>
    </source>
</evidence>
<comment type="caution">
    <text evidence="5">The sequence shown here is derived from an EMBL/GenBank/DDBJ whole genome shotgun (WGS) entry which is preliminary data.</text>
</comment>
<evidence type="ECO:0000313" key="5">
    <source>
        <dbReference type="EMBL" id="PRY18316.1"/>
    </source>
</evidence>
<dbReference type="PANTHER" id="PTHR43391:SF14">
    <property type="entry name" value="DEHYDROGENASE_REDUCTASE SDR FAMILY PROTEIN 7-LIKE"/>
    <property type="match status" value="1"/>
</dbReference>
<evidence type="ECO:0000313" key="6">
    <source>
        <dbReference type="Proteomes" id="UP000238083"/>
    </source>
</evidence>
<dbReference type="SUPFAM" id="SSF51735">
    <property type="entry name" value="NAD(P)-binding Rossmann-fold domains"/>
    <property type="match status" value="2"/>
</dbReference>
<evidence type="ECO:0000256" key="4">
    <source>
        <dbReference type="SAM" id="MobiDB-lite"/>
    </source>
</evidence>
<dbReference type="InterPro" id="IPR002347">
    <property type="entry name" value="SDR_fam"/>
</dbReference>
<dbReference type="EMBL" id="PVZF01000001">
    <property type="protein sequence ID" value="PRY18316.1"/>
    <property type="molecule type" value="Genomic_DNA"/>
</dbReference>
<keyword evidence="3" id="KW-0560">Oxidoreductase</keyword>
<name>A0A2T0RAW6_9ACTN</name>
<gene>
    <name evidence="5" type="ORF">CLV37_101561</name>
</gene>
<dbReference type="Proteomes" id="UP000238083">
    <property type="component" value="Unassembled WGS sequence"/>
</dbReference>
<dbReference type="InterPro" id="IPR036291">
    <property type="entry name" value="NAD(P)-bd_dom_sf"/>
</dbReference>
<keyword evidence="6" id="KW-1185">Reference proteome</keyword>
<evidence type="ECO:0000256" key="3">
    <source>
        <dbReference type="ARBA" id="ARBA00023002"/>
    </source>
</evidence>
<proteinExistence type="inferred from homology"/>
<sequence length="527" mass="55672">MSQDWLTPHRGAPRPVRPVSPGDTAVVTGGASGIGLGIAEALLDRGLNVVIADVRGDHLEHAGDRLRHHGARLQAQRLDVSDPEQWRRVAQVVVERFGGIDLLCLNAGIGVLGTILRSSRADWHWLLGVNLAGVTNGVEAVLPAMRARGSGGRILATSSAGGLVVAPDGGVYSASKFGVVALMDCLRAELAPDGIGVTTLYPAGVNTNIHDHETMRPPAFADSGVRGNDEELHQQQEAARRVLARAADPADVGRRVLAALDRSASHVFTDGGIRSVLELRRDALRRAAAPSTHRMSLRERQRILVAEPDGPTAVPRLLRDLGHAAEVLDVIAIDGEADDPARLSAARQDASSVVVALDSFAEGGIAAVDWVEQVHERVQRCFTTLRGLVPQLVERPEGGRVAIVLPVSALSADPGRCADSVSGRTVLGLAEGLRAELLGGGVLVSVVLAGDDEPDDALADRIDRAVADGPMYSLPPSFTSARIDEIFAPWLDELSRTISDVALPPLGPQGEVYREAAAGQQLAEKKH</sequence>
<comment type="similarity">
    <text evidence="1">Belongs to the short-chain dehydrogenases/reductases (SDR) family.</text>
</comment>
<dbReference type="OrthoDB" id="4690547at2"/>
<dbReference type="GO" id="GO:0016491">
    <property type="term" value="F:oxidoreductase activity"/>
    <property type="evidence" value="ECO:0007669"/>
    <property type="project" value="UniProtKB-KW"/>
</dbReference>
<dbReference type="PANTHER" id="PTHR43391">
    <property type="entry name" value="RETINOL DEHYDROGENASE-RELATED"/>
    <property type="match status" value="1"/>
</dbReference>
<dbReference type="PRINTS" id="PR00080">
    <property type="entry name" value="SDRFAMILY"/>
</dbReference>
<organism evidence="5 6">
    <name type="scientific">Kineococcus rhizosphaerae</name>
    <dbReference type="NCBI Taxonomy" id="559628"/>
    <lineage>
        <taxon>Bacteria</taxon>
        <taxon>Bacillati</taxon>
        <taxon>Actinomycetota</taxon>
        <taxon>Actinomycetes</taxon>
        <taxon>Kineosporiales</taxon>
        <taxon>Kineosporiaceae</taxon>
        <taxon>Kineococcus</taxon>
    </lineage>
</organism>